<evidence type="ECO:0000256" key="1">
    <source>
        <dbReference type="RuleBase" id="RU004466"/>
    </source>
</evidence>
<comment type="caution">
    <text evidence="2">The sequence shown here is derived from an EMBL/GenBank/DDBJ whole genome shotgun (WGS) entry which is preliminary data.</text>
</comment>
<dbReference type="AlphaFoldDB" id="A0A7W5C7C1"/>
<accession>A0A7W5C7C1</accession>
<name>A0A7W5C7C1_9BACL</name>
<keyword evidence="3" id="KW-1185">Reference proteome</keyword>
<dbReference type="RefSeq" id="WP_183562361.1">
    <property type="nucleotide sequence ID" value="NZ_CBCSLB010000005.1"/>
</dbReference>
<dbReference type="InterPro" id="IPR000092">
    <property type="entry name" value="Polyprenyl_synt"/>
</dbReference>
<protein>
    <submittedName>
        <fullName evidence="2">Competence protein ComQ</fullName>
    </submittedName>
</protein>
<dbReference type="SUPFAM" id="SSF48576">
    <property type="entry name" value="Terpenoid synthases"/>
    <property type="match status" value="1"/>
</dbReference>
<dbReference type="CDD" id="cd00385">
    <property type="entry name" value="Isoprenoid_Biosyn_C1"/>
    <property type="match status" value="1"/>
</dbReference>
<comment type="similarity">
    <text evidence="1">Belongs to the FPP/GGPP synthase family.</text>
</comment>
<dbReference type="GO" id="GO:0008299">
    <property type="term" value="P:isoprenoid biosynthetic process"/>
    <property type="evidence" value="ECO:0007669"/>
    <property type="project" value="InterPro"/>
</dbReference>
<dbReference type="GO" id="GO:0004659">
    <property type="term" value="F:prenyltransferase activity"/>
    <property type="evidence" value="ECO:0007669"/>
    <property type="project" value="InterPro"/>
</dbReference>
<organism evidence="2 3">
    <name type="scientific">Paenibacillus endophyticus</name>
    <dbReference type="NCBI Taxonomy" id="1294268"/>
    <lineage>
        <taxon>Bacteria</taxon>
        <taxon>Bacillati</taxon>
        <taxon>Bacillota</taxon>
        <taxon>Bacilli</taxon>
        <taxon>Bacillales</taxon>
        <taxon>Paenibacillaceae</taxon>
        <taxon>Paenibacillus</taxon>
    </lineage>
</organism>
<dbReference type="EMBL" id="JACHXW010000006">
    <property type="protein sequence ID" value="MBB3152421.1"/>
    <property type="molecule type" value="Genomic_DNA"/>
</dbReference>
<dbReference type="InterPro" id="IPR008949">
    <property type="entry name" value="Isoprenoid_synthase_dom_sf"/>
</dbReference>
<evidence type="ECO:0000313" key="3">
    <source>
        <dbReference type="Proteomes" id="UP000518605"/>
    </source>
</evidence>
<reference evidence="2 3" key="1">
    <citation type="submission" date="2020-08" db="EMBL/GenBank/DDBJ databases">
        <title>Genomic Encyclopedia of Type Strains, Phase III (KMG-III): the genomes of soil and plant-associated and newly described type strains.</title>
        <authorList>
            <person name="Whitman W."/>
        </authorList>
    </citation>
    <scope>NUCLEOTIDE SEQUENCE [LARGE SCALE GENOMIC DNA]</scope>
    <source>
        <strain evidence="2 3">CECT 8234</strain>
    </source>
</reference>
<sequence>MKDCNSLIAERMRTQVQRYFTAGPLARYAEHYMKDKLEETLRFGRLTVLHFRMFEGKDEDPYMAAAAVELFILASDMLDDLQDQDAPHKPWMQDPLPIAMHVATALLTLSQQVLLESASNVHTQAALMDMMNGQLLQSANGQMLDIMNEMIDEQAYLEVVKLKSGALLQFACMTGVLLAGQAWNPVVAEYALEIGLAAQMQNDLRDLMRWDDKSDFLQRKRTLLTLYLVEGEAAEDQWIRDYFDGLLSTEDVALKRELFAEACERTGTLLYGSVMSRMHYNRFEELVDTFQAISPWKSTFLHMINEEIA</sequence>
<dbReference type="Pfam" id="PF00348">
    <property type="entry name" value="polyprenyl_synt"/>
    <property type="match status" value="1"/>
</dbReference>
<keyword evidence="1" id="KW-0808">Transferase</keyword>
<dbReference type="SFLD" id="SFLDS00005">
    <property type="entry name" value="Isoprenoid_Synthase_Type_I"/>
    <property type="match status" value="1"/>
</dbReference>
<dbReference type="Gene3D" id="1.10.600.10">
    <property type="entry name" value="Farnesyl Diphosphate Synthase"/>
    <property type="match status" value="1"/>
</dbReference>
<dbReference type="InterPro" id="IPR033965">
    <property type="entry name" value="ComQ"/>
</dbReference>
<gene>
    <name evidence="2" type="ORF">FHS16_002471</name>
</gene>
<dbReference type="SFLD" id="SFLDG01211">
    <property type="entry name" value="Competence_Regulatory_Protein"/>
    <property type="match status" value="1"/>
</dbReference>
<dbReference type="Proteomes" id="UP000518605">
    <property type="component" value="Unassembled WGS sequence"/>
</dbReference>
<proteinExistence type="inferred from homology"/>
<evidence type="ECO:0000313" key="2">
    <source>
        <dbReference type="EMBL" id="MBB3152421.1"/>
    </source>
</evidence>